<dbReference type="InterPro" id="IPR021338">
    <property type="entry name" value="DUF2953"/>
</dbReference>
<proteinExistence type="predicted"/>
<dbReference type="EMBL" id="JAESWB010000115">
    <property type="protein sequence ID" value="MBL4951949.1"/>
    <property type="molecule type" value="Genomic_DNA"/>
</dbReference>
<evidence type="ECO:0000313" key="1">
    <source>
        <dbReference type="EMBL" id="MBL4951949.1"/>
    </source>
</evidence>
<evidence type="ECO:0000313" key="2">
    <source>
        <dbReference type="Proteomes" id="UP000623967"/>
    </source>
</evidence>
<dbReference type="Pfam" id="PF11167">
    <property type="entry name" value="DUF2953"/>
    <property type="match status" value="1"/>
</dbReference>
<dbReference type="Proteomes" id="UP000623967">
    <property type="component" value="Unassembled WGS sequence"/>
</dbReference>
<organism evidence="1 2">
    <name type="scientific">Neobacillus paridis</name>
    <dbReference type="NCBI Taxonomy" id="2803862"/>
    <lineage>
        <taxon>Bacteria</taxon>
        <taxon>Bacillati</taxon>
        <taxon>Bacillota</taxon>
        <taxon>Bacilli</taxon>
        <taxon>Bacillales</taxon>
        <taxon>Bacillaceae</taxon>
        <taxon>Neobacillus</taxon>
    </lineage>
</organism>
<reference evidence="1 2" key="1">
    <citation type="submission" date="2021-01" db="EMBL/GenBank/DDBJ databases">
        <title>Genome public.</title>
        <authorList>
            <person name="Liu C."/>
            <person name="Sun Q."/>
        </authorList>
    </citation>
    <scope>NUCLEOTIDE SEQUENCE [LARGE SCALE GENOMIC DNA]</scope>
    <source>
        <strain evidence="1 2">YIM B02564</strain>
    </source>
</reference>
<name>A0ABS1TLR3_9BACI</name>
<accession>A0ABS1TLR3</accession>
<keyword evidence="2" id="KW-1185">Reference proteome</keyword>
<comment type="caution">
    <text evidence="1">The sequence shown here is derived from an EMBL/GenBank/DDBJ whole genome shotgun (WGS) entry which is preliminary data.</text>
</comment>
<protein>
    <submittedName>
        <fullName evidence="1">DUF2953 domain-containing protein</fullName>
    </submittedName>
</protein>
<sequence length="230" mass="26362">MLWLYISLSVLLGLLLLIVFTKLTIIINYQHHNDDDDLKVEFKIWFGLIQYKINVPLIKIDDDSPSVIVKHHSHLGEEPGGKVDHKVNQITKDKAVKNIEKARDFLQKVVRMQVIVRKFFQKISVKKFEWSSYIGVGDAAYTAIAAGALWTLKGSIVGFLSRFFKLTVMPQLAITPQFQAAVIQTHLLCIFQFRIGHAILAGLKLIKYWRGEKNRFTSKSTFSNDKTKFV</sequence>
<gene>
    <name evidence="1" type="ORF">JK635_06965</name>
</gene>